<dbReference type="PANTHER" id="PTHR42776">
    <property type="entry name" value="SERINE PEPTIDASE S9 FAMILY MEMBER"/>
    <property type="match status" value="1"/>
</dbReference>
<gene>
    <name evidence="7" type="ORF">LTR24_000943</name>
</gene>
<dbReference type="Gene3D" id="2.120.10.30">
    <property type="entry name" value="TolB, C-terminal domain"/>
    <property type="match status" value="2"/>
</dbReference>
<feature type="region of interest" description="Disordered" evidence="5">
    <location>
        <begin position="131"/>
        <end position="150"/>
    </location>
</feature>
<feature type="domain" description="Peptidase S9 prolyl oligopeptidase catalytic" evidence="6">
    <location>
        <begin position="425"/>
        <end position="634"/>
    </location>
</feature>
<organism evidence="7 8">
    <name type="scientific">Lithohypha guttulata</name>
    <dbReference type="NCBI Taxonomy" id="1690604"/>
    <lineage>
        <taxon>Eukaryota</taxon>
        <taxon>Fungi</taxon>
        <taxon>Dikarya</taxon>
        <taxon>Ascomycota</taxon>
        <taxon>Pezizomycotina</taxon>
        <taxon>Eurotiomycetes</taxon>
        <taxon>Chaetothyriomycetidae</taxon>
        <taxon>Chaetothyriales</taxon>
        <taxon>Trichomeriaceae</taxon>
        <taxon>Lithohypha</taxon>
    </lineage>
</organism>
<dbReference type="EMBL" id="JAVRRG010000006">
    <property type="protein sequence ID" value="KAK5100797.1"/>
    <property type="molecule type" value="Genomic_DNA"/>
</dbReference>
<comment type="caution">
    <text evidence="7">The sequence shown here is derived from an EMBL/GenBank/DDBJ whole genome shotgun (WGS) entry which is preliminary data.</text>
</comment>
<dbReference type="PANTHER" id="PTHR42776:SF27">
    <property type="entry name" value="DIPEPTIDYL PEPTIDASE FAMILY MEMBER 6"/>
    <property type="match status" value="1"/>
</dbReference>
<evidence type="ECO:0000256" key="5">
    <source>
        <dbReference type="SAM" id="MobiDB-lite"/>
    </source>
</evidence>
<evidence type="ECO:0000256" key="3">
    <source>
        <dbReference type="ARBA" id="ARBA00022825"/>
    </source>
</evidence>
<sequence>MPPTEVTPEVLADLRTPQDTRLSPDGKYVVYALRSFWVRQKDNITASLWLAEVGKENSARQITQGNYHDSSPMFSPDGKYISFLSDRAKPGKASALYLMPVNGGEALPQTSTENEKGVDEYKWCPDGDSIAFSSPDEDSEEKKKRNEAKDDAKVYGEDWPFGRLRVIDVKTKEVITLWKEEAHVAGLQWSPDGKQIAFNTSRTPELDVVFSKGGTIRILDVKTKHVMEVCTFAAMVNNLCWQGEELLWVSGLPLFSANRVYHVSATTIKANPSHLAYGENNCAEGIRLCGDLVVVYVQEGSSDQLRLLESDTLFSEEADIGKGWDAVIKDNQTTLVVTKGTTSAPEEVFSMVDGKCCQLSNHNKQFANMQIGEGQAMRCKADDGLDLEGVICVPRSLIGKNGPHPSMVLVHGGPYGRVTLGTDPFFWWPHWLLSLGYVVLMPNYRGSSARGAKFAETVHGAVDASYDDVIAMTKHAIKEGIIDEKRVAIGGWSQGGFISFLAVTRDLKFHFKAAIAGAGVTDWDTMAETSDVPTVEKTLGGSAPWEGKHIATKVSPIFGVKNITTPLLILHGENDERVPKEQGIGFHRGMKQYGKECELVMYPREGHGIPLPFERAHHIDMLKRVRDFLAKHLKC</sequence>
<keyword evidence="3" id="KW-0645">Protease</keyword>
<keyword evidence="3" id="KW-0720">Serine protease</keyword>
<name>A0ABR0KMK7_9EURO</name>
<dbReference type="SUPFAM" id="SSF53474">
    <property type="entry name" value="alpha/beta-Hydrolases"/>
    <property type="match status" value="1"/>
</dbReference>
<evidence type="ECO:0000313" key="7">
    <source>
        <dbReference type="EMBL" id="KAK5100797.1"/>
    </source>
</evidence>
<keyword evidence="8" id="KW-1185">Reference proteome</keyword>
<keyword evidence="2" id="KW-0378">Hydrolase</keyword>
<dbReference type="Pfam" id="PF00326">
    <property type="entry name" value="Peptidase_S9"/>
    <property type="match status" value="1"/>
</dbReference>
<evidence type="ECO:0000259" key="6">
    <source>
        <dbReference type="Pfam" id="PF00326"/>
    </source>
</evidence>
<feature type="compositionally biased region" description="Basic and acidic residues" evidence="5">
    <location>
        <begin position="140"/>
        <end position="150"/>
    </location>
</feature>
<evidence type="ECO:0000256" key="1">
    <source>
        <dbReference type="ARBA" id="ARBA00010040"/>
    </source>
</evidence>
<dbReference type="Proteomes" id="UP001345013">
    <property type="component" value="Unassembled WGS sequence"/>
</dbReference>
<proteinExistence type="inferred from homology"/>
<evidence type="ECO:0000256" key="4">
    <source>
        <dbReference type="ARBA" id="ARBA00032829"/>
    </source>
</evidence>
<dbReference type="Pfam" id="PF07676">
    <property type="entry name" value="PD40"/>
    <property type="match status" value="2"/>
</dbReference>
<dbReference type="InterPro" id="IPR029058">
    <property type="entry name" value="AB_hydrolase_fold"/>
</dbReference>
<comment type="similarity">
    <text evidence="1">Belongs to the peptidase S9C family.</text>
</comment>
<accession>A0ABR0KMK7</accession>
<dbReference type="InterPro" id="IPR001375">
    <property type="entry name" value="Peptidase_S9_cat"/>
</dbReference>
<dbReference type="Gene3D" id="3.40.50.1820">
    <property type="entry name" value="alpha/beta hydrolase"/>
    <property type="match status" value="1"/>
</dbReference>
<reference evidence="7 8" key="1">
    <citation type="submission" date="2023-08" db="EMBL/GenBank/DDBJ databases">
        <title>Black Yeasts Isolated from many extreme environments.</title>
        <authorList>
            <person name="Coleine C."/>
            <person name="Stajich J.E."/>
            <person name="Selbmann L."/>
        </authorList>
    </citation>
    <scope>NUCLEOTIDE SEQUENCE [LARGE SCALE GENOMIC DNA]</scope>
    <source>
        <strain evidence="7 8">CCFEE 5885</strain>
    </source>
</reference>
<evidence type="ECO:0000256" key="2">
    <source>
        <dbReference type="ARBA" id="ARBA00022801"/>
    </source>
</evidence>
<dbReference type="InterPro" id="IPR011659">
    <property type="entry name" value="WD40"/>
</dbReference>
<evidence type="ECO:0000313" key="8">
    <source>
        <dbReference type="Proteomes" id="UP001345013"/>
    </source>
</evidence>
<dbReference type="InterPro" id="IPR011042">
    <property type="entry name" value="6-blade_b-propeller_TolB-like"/>
</dbReference>
<dbReference type="SUPFAM" id="SSF82171">
    <property type="entry name" value="DPP6 N-terminal domain-like"/>
    <property type="match status" value="1"/>
</dbReference>
<protein>
    <recommendedName>
        <fullName evidence="4">Dipeptidyl-peptidase V</fullName>
    </recommendedName>
</protein>